<reference evidence="6" key="1">
    <citation type="submission" date="2016-02" db="EMBL/GenBank/DDBJ databases">
        <authorList>
            <person name="Rodrigo-Torres Lidia"/>
            <person name="Arahal R.David."/>
        </authorList>
    </citation>
    <scope>NUCLEOTIDE SEQUENCE [LARGE SCALE GENOMIC DNA]</scope>
    <source>
        <strain evidence="6">CECT 8713</strain>
    </source>
</reference>
<dbReference type="AlphaFoldDB" id="A0A128F525"/>
<dbReference type="EMBL" id="FIZY01000013">
    <property type="protein sequence ID" value="CZF81381.1"/>
    <property type="molecule type" value="Genomic_DNA"/>
</dbReference>
<feature type="compositionally biased region" description="Basic and acidic residues" evidence="4">
    <location>
        <begin position="166"/>
        <end position="178"/>
    </location>
</feature>
<protein>
    <submittedName>
        <fullName evidence="5">RTX-I toxin determinant A from serotypes 1/9</fullName>
    </submittedName>
</protein>
<evidence type="ECO:0000256" key="2">
    <source>
        <dbReference type="ARBA" id="ARBA00022525"/>
    </source>
</evidence>
<keyword evidence="2" id="KW-0964">Secreted</keyword>
<proteinExistence type="predicted"/>
<dbReference type="InterPro" id="IPR011049">
    <property type="entry name" value="Serralysin-like_metalloprot_C"/>
</dbReference>
<dbReference type="SUPFAM" id="SSF51120">
    <property type="entry name" value="beta-Roll"/>
    <property type="match status" value="1"/>
</dbReference>
<accession>A0A128F525</accession>
<dbReference type="RefSeq" id="WP_232314401.1">
    <property type="nucleotide sequence ID" value="NZ_CAWRCI010000013.1"/>
</dbReference>
<keyword evidence="3" id="KW-0106">Calcium</keyword>
<evidence type="ECO:0000313" key="6">
    <source>
        <dbReference type="Proteomes" id="UP000073601"/>
    </source>
</evidence>
<evidence type="ECO:0000256" key="1">
    <source>
        <dbReference type="ARBA" id="ARBA00004613"/>
    </source>
</evidence>
<organism evidence="5 6">
    <name type="scientific">Grimontia marina</name>
    <dbReference type="NCBI Taxonomy" id="646534"/>
    <lineage>
        <taxon>Bacteria</taxon>
        <taxon>Pseudomonadati</taxon>
        <taxon>Pseudomonadota</taxon>
        <taxon>Gammaproteobacteria</taxon>
        <taxon>Vibrionales</taxon>
        <taxon>Vibrionaceae</taxon>
        <taxon>Grimontia</taxon>
    </lineage>
</organism>
<dbReference type="Proteomes" id="UP000073601">
    <property type="component" value="Unassembled WGS sequence"/>
</dbReference>
<evidence type="ECO:0000256" key="3">
    <source>
        <dbReference type="ARBA" id="ARBA00022837"/>
    </source>
</evidence>
<dbReference type="GO" id="GO:0005576">
    <property type="term" value="C:extracellular region"/>
    <property type="evidence" value="ECO:0007669"/>
    <property type="project" value="UniProtKB-SubCell"/>
</dbReference>
<name>A0A128F525_9GAMM</name>
<evidence type="ECO:0000313" key="5">
    <source>
        <dbReference type="EMBL" id="CZF81381.1"/>
    </source>
</evidence>
<feature type="region of interest" description="Disordered" evidence="4">
    <location>
        <begin position="135"/>
        <end position="195"/>
    </location>
</feature>
<dbReference type="InterPro" id="IPR018511">
    <property type="entry name" value="Hemolysin-typ_Ca-bd_CS"/>
</dbReference>
<dbReference type="PROSITE" id="PS00330">
    <property type="entry name" value="HEMOLYSIN_CALCIUM"/>
    <property type="match status" value="1"/>
</dbReference>
<keyword evidence="6" id="KW-1185">Reference proteome</keyword>
<gene>
    <name evidence="5" type="primary">apxIA</name>
    <name evidence="5" type="ORF">GMA8713_01816</name>
</gene>
<sequence length="214" mass="22318">MSQFNFPSGEEKGLGYAILSASGEVLSRDIIIDYVNLAERGSAIDINVPGGAKLVLFTMPSSELAGFEWRPLDLNDVDTNISSADVTITVEEISSDTSTHGNDNLYGYEGDDRLYGEGGDDSLISADGNDILSGGDGKDSLWGGNDEDHLHGGAGDDILQGQNGTDKLEGGAGDDRLGNDSIAAGGDDDLVFGQDGDDYIRGGSGKDEIYGAIE</sequence>
<dbReference type="Gene3D" id="2.150.10.10">
    <property type="entry name" value="Serralysin-like metalloprotease, C-terminal"/>
    <property type="match status" value="1"/>
</dbReference>
<dbReference type="PANTHER" id="PTHR38340">
    <property type="entry name" value="S-LAYER PROTEIN"/>
    <property type="match status" value="1"/>
</dbReference>
<dbReference type="InterPro" id="IPR001343">
    <property type="entry name" value="Hemolysn_Ca-bd"/>
</dbReference>
<comment type="subcellular location">
    <subcellularLocation>
        <location evidence="1">Secreted</location>
    </subcellularLocation>
</comment>
<dbReference type="PANTHER" id="PTHR38340:SF1">
    <property type="entry name" value="S-LAYER PROTEIN"/>
    <property type="match status" value="1"/>
</dbReference>
<dbReference type="GO" id="GO:0005509">
    <property type="term" value="F:calcium ion binding"/>
    <property type="evidence" value="ECO:0007669"/>
    <property type="project" value="InterPro"/>
</dbReference>
<dbReference type="Pfam" id="PF00353">
    <property type="entry name" value="HemolysinCabind"/>
    <property type="match status" value="3"/>
</dbReference>
<evidence type="ECO:0000256" key="4">
    <source>
        <dbReference type="SAM" id="MobiDB-lite"/>
    </source>
</evidence>
<dbReference type="InterPro" id="IPR050557">
    <property type="entry name" value="RTX_toxin/Mannuronan_C5-epim"/>
</dbReference>
<dbReference type="PRINTS" id="PR00313">
    <property type="entry name" value="CABNDNGRPT"/>
</dbReference>